<sequence length="167" mass="18677">MSRDYPDWLDPFKAAQARREFSGSIRLSDLRPVRGLIDDPGEAEIDFELSFDLDDQREVRVRVHVSGEVPMVCQRSLRPFGQWIDSESVVAIVASETEVDRLPEDYEPLLISEPRLSVADLVAEEVLLALPLVPKAPDSEPVGTQAAKEAESHRPFAVLAALSRKRD</sequence>
<evidence type="ECO:0000256" key="4">
    <source>
        <dbReference type="ARBA" id="ARBA00022517"/>
    </source>
</evidence>
<dbReference type="InterPro" id="IPR003772">
    <property type="entry name" value="YceD"/>
</dbReference>
<protein>
    <recommendedName>
        <fullName evidence="3">Large ribosomal RNA subunit accumulation protein YceD</fullName>
    </recommendedName>
    <alternativeName>
        <fullName evidence="5">23S rRNA accumulation protein YceD</fullName>
    </alternativeName>
</protein>
<keyword evidence="4" id="KW-0690">Ribosome biogenesis</keyword>
<evidence type="ECO:0000256" key="5">
    <source>
        <dbReference type="ARBA" id="ARBA00031841"/>
    </source>
</evidence>
<name>A0A845UX63_9GAMM</name>
<dbReference type="Pfam" id="PF02620">
    <property type="entry name" value="YceD"/>
    <property type="match status" value="1"/>
</dbReference>
<reference evidence="6 7" key="1">
    <citation type="submission" date="2020-02" db="EMBL/GenBank/DDBJ databases">
        <authorList>
            <person name="Zhang X.-Y."/>
        </authorList>
    </citation>
    <scope>NUCLEOTIDE SEQUENCE [LARGE SCALE GENOMIC DNA]</scope>
    <source>
        <strain evidence="6 7">C33</strain>
    </source>
</reference>
<evidence type="ECO:0000256" key="2">
    <source>
        <dbReference type="ARBA" id="ARBA00010740"/>
    </source>
</evidence>
<evidence type="ECO:0000313" key="7">
    <source>
        <dbReference type="Proteomes" id="UP000484885"/>
    </source>
</evidence>
<keyword evidence="7" id="KW-1185">Reference proteome</keyword>
<dbReference type="GO" id="GO:0005829">
    <property type="term" value="C:cytosol"/>
    <property type="evidence" value="ECO:0007669"/>
    <property type="project" value="TreeGrafter"/>
</dbReference>
<dbReference type="PANTHER" id="PTHR38099:SF1">
    <property type="entry name" value="LARGE RIBOSOMAL RNA SUBUNIT ACCUMULATION PROTEIN YCED"/>
    <property type="match status" value="1"/>
</dbReference>
<accession>A0A845UX63</accession>
<evidence type="ECO:0000256" key="1">
    <source>
        <dbReference type="ARBA" id="ARBA00002868"/>
    </source>
</evidence>
<organism evidence="6 7">
    <name type="scientific">Wenzhouxiangella limi</name>
    <dbReference type="NCBI Taxonomy" id="2707351"/>
    <lineage>
        <taxon>Bacteria</taxon>
        <taxon>Pseudomonadati</taxon>
        <taxon>Pseudomonadota</taxon>
        <taxon>Gammaproteobacteria</taxon>
        <taxon>Chromatiales</taxon>
        <taxon>Wenzhouxiangellaceae</taxon>
        <taxon>Wenzhouxiangella</taxon>
    </lineage>
</organism>
<dbReference type="EMBL" id="JAAGSC010000031">
    <property type="protein sequence ID" value="NDY94822.1"/>
    <property type="molecule type" value="Genomic_DNA"/>
</dbReference>
<dbReference type="AlphaFoldDB" id="A0A845UX63"/>
<proteinExistence type="inferred from homology"/>
<evidence type="ECO:0000313" key="6">
    <source>
        <dbReference type="EMBL" id="NDY94822.1"/>
    </source>
</evidence>
<comment type="similarity">
    <text evidence="2">Belongs to the DUF177 domain family.</text>
</comment>
<dbReference type="RefSeq" id="WP_164210205.1">
    <property type="nucleotide sequence ID" value="NZ_JAAGSC010000031.1"/>
</dbReference>
<comment type="function">
    <text evidence="1">Plays a role in synthesis, processing and/or stability of 23S rRNA.</text>
</comment>
<dbReference type="Proteomes" id="UP000484885">
    <property type="component" value="Unassembled WGS sequence"/>
</dbReference>
<gene>
    <name evidence="6" type="ORF">G3I74_03660</name>
</gene>
<evidence type="ECO:0000256" key="3">
    <source>
        <dbReference type="ARBA" id="ARBA00015716"/>
    </source>
</evidence>
<dbReference type="InterPro" id="IPR039255">
    <property type="entry name" value="YceD_bac"/>
</dbReference>
<dbReference type="PANTHER" id="PTHR38099">
    <property type="entry name" value="LARGE RIBOSOMAL RNA SUBUNIT ACCUMULATION PROTEIN YCED"/>
    <property type="match status" value="1"/>
</dbReference>
<dbReference type="GO" id="GO:0042254">
    <property type="term" value="P:ribosome biogenesis"/>
    <property type="evidence" value="ECO:0007669"/>
    <property type="project" value="UniProtKB-KW"/>
</dbReference>
<comment type="caution">
    <text evidence="6">The sequence shown here is derived from an EMBL/GenBank/DDBJ whole genome shotgun (WGS) entry which is preliminary data.</text>
</comment>